<evidence type="ECO:0000256" key="5">
    <source>
        <dbReference type="ARBA" id="ARBA00023284"/>
    </source>
</evidence>
<dbReference type="GO" id="GO:0004791">
    <property type="term" value="F:thioredoxin-disulfide reductase (NADPH) activity"/>
    <property type="evidence" value="ECO:0007669"/>
    <property type="project" value="UniProtKB-UniRule"/>
</dbReference>
<evidence type="ECO:0000256" key="1">
    <source>
        <dbReference type="ARBA" id="ARBA00022630"/>
    </source>
</evidence>
<dbReference type="AlphaFoldDB" id="A0A101I348"/>
<comment type="cofactor">
    <cofactor evidence="7">
        <name>FAD</name>
        <dbReference type="ChEBI" id="CHEBI:57692"/>
    </cofactor>
    <text evidence="7">Binds 1 FAD per subunit.</text>
</comment>
<dbReference type="InterPro" id="IPR036188">
    <property type="entry name" value="FAD/NAD-bd_sf"/>
</dbReference>
<organism evidence="9 10">
    <name type="scientific">candidate division TA06 bacterium 34_109</name>
    <dbReference type="NCBI Taxonomy" id="1635277"/>
    <lineage>
        <taxon>Bacteria</taxon>
        <taxon>Bacteria division TA06</taxon>
    </lineage>
</organism>
<keyword evidence="1 6" id="KW-0285">Flavoprotein</keyword>
<feature type="domain" description="FAD/NAD(P)-binding" evidence="8">
    <location>
        <begin position="17"/>
        <end position="304"/>
    </location>
</feature>
<dbReference type="InterPro" id="IPR023753">
    <property type="entry name" value="FAD/NAD-binding_dom"/>
</dbReference>
<evidence type="ECO:0000313" key="10">
    <source>
        <dbReference type="Proteomes" id="UP000053467"/>
    </source>
</evidence>
<evidence type="ECO:0000256" key="3">
    <source>
        <dbReference type="ARBA" id="ARBA00023002"/>
    </source>
</evidence>
<evidence type="ECO:0000256" key="2">
    <source>
        <dbReference type="ARBA" id="ARBA00022827"/>
    </source>
</evidence>
<keyword evidence="4" id="KW-1015">Disulfide bond</keyword>
<proteinExistence type="inferred from homology"/>
<dbReference type="PATRIC" id="fig|1635277.3.peg.1350"/>
<keyword evidence="5 6" id="KW-0676">Redox-active center</keyword>
<dbReference type="PRINTS" id="PR00469">
    <property type="entry name" value="PNDRDTASEII"/>
</dbReference>
<dbReference type="InterPro" id="IPR005982">
    <property type="entry name" value="Thioredox_Rdtase"/>
</dbReference>
<evidence type="ECO:0000313" key="9">
    <source>
        <dbReference type="EMBL" id="KUK87015.1"/>
    </source>
</evidence>
<reference evidence="10" key="1">
    <citation type="journal article" date="2015" name="MBio">
        <title>Genome-Resolved Metagenomic Analysis Reveals Roles for Candidate Phyla and Other Microbial Community Members in Biogeochemical Transformations in Oil Reservoirs.</title>
        <authorList>
            <person name="Hu P."/>
            <person name="Tom L."/>
            <person name="Singh A."/>
            <person name="Thomas B.C."/>
            <person name="Baker B.J."/>
            <person name="Piceno Y.M."/>
            <person name="Andersen G.L."/>
            <person name="Banfield J.F."/>
        </authorList>
    </citation>
    <scope>NUCLEOTIDE SEQUENCE [LARGE SCALE GENOMIC DNA]</scope>
</reference>
<dbReference type="PRINTS" id="PR00368">
    <property type="entry name" value="FADPNR"/>
</dbReference>
<evidence type="ECO:0000256" key="4">
    <source>
        <dbReference type="ARBA" id="ARBA00023157"/>
    </source>
</evidence>
<evidence type="ECO:0000259" key="8">
    <source>
        <dbReference type="Pfam" id="PF07992"/>
    </source>
</evidence>
<dbReference type="InterPro" id="IPR050097">
    <property type="entry name" value="Ferredoxin-NADP_redctase_2"/>
</dbReference>
<name>A0A101I348_UNCT6</name>
<dbReference type="Proteomes" id="UP000053467">
    <property type="component" value="Unassembled WGS sequence"/>
</dbReference>
<comment type="similarity">
    <text evidence="6">Belongs to the class-II pyridine nucleotide-disulfide oxidoreductase family.</text>
</comment>
<evidence type="ECO:0000256" key="6">
    <source>
        <dbReference type="RuleBase" id="RU003880"/>
    </source>
</evidence>
<dbReference type="EMBL" id="LGGX01000009">
    <property type="protein sequence ID" value="KUK87015.1"/>
    <property type="molecule type" value="Genomic_DNA"/>
</dbReference>
<sequence>MILNLKKDDDLSNNNSYDLIIIGGGPAGLSAAIYSGRARLNTLVVEELIVGGQSSTTETIENYPGFPDGIGGYELAQKMEEQAKRFGVKFLFEKVERTELDGKEKKVYIANKIYKAKSVIISSGASPRRLNVPGSEKFHGKGISYCATCDGALFADKKVIIVGGGNSAVEEGLFMMRFTKDITFVQDLPYLTAEKILQERLLQNSDIKIYYNSEILSINGEERIESMSVKDKNSGEKFDIKTDGIFVYIGLVPKTDFLDSKVELNEYGYIRVDKDLKTNLEGVFAAGDVIEKSFRQVITAAADGALAAKSAEKYLENLKEV</sequence>
<dbReference type="PANTHER" id="PTHR48105">
    <property type="entry name" value="THIOREDOXIN REDUCTASE 1-RELATED-RELATED"/>
    <property type="match status" value="1"/>
</dbReference>
<keyword evidence="2 6" id="KW-0274">FAD</keyword>
<dbReference type="SUPFAM" id="SSF51905">
    <property type="entry name" value="FAD/NAD(P)-binding domain"/>
    <property type="match status" value="1"/>
</dbReference>
<dbReference type="Pfam" id="PF07992">
    <property type="entry name" value="Pyr_redox_2"/>
    <property type="match status" value="1"/>
</dbReference>
<dbReference type="EC" id="1.8.1.9" evidence="6"/>
<comment type="subunit">
    <text evidence="6">Homodimer.</text>
</comment>
<evidence type="ECO:0000256" key="7">
    <source>
        <dbReference type="RuleBase" id="RU003881"/>
    </source>
</evidence>
<dbReference type="GO" id="GO:0005737">
    <property type="term" value="C:cytoplasm"/>
    <property type="evidence" value="ECO:0007669"/>
    <property type="project" value="InterPro"/>
</dbReference>
<accession>A0A101I348</accession>
<comment type="catalytic activity">
    <reaction evidence="6">
        <text>[thioredoxin]-dithiol + NADP(+) = [thioredoxin]-disulfide + NADPH + H(+)</text>
        <dbReference type="Rhea" id="RHEA:20345"/>
        <dbReference type="Rhea" id="RHEA-COMP:10698"/>
        <dbReference type="Rhea" id="RHEA-COMP:10700"/>
        <dbReference type="ChEBI" id="CHEBI:15378"/>
        <dbReference type="ChEBI" id="CHEBI:29950"/>
        <dbReference type="ChEBI" id="CHEBI:50058"/>
        <dbReference type="ChEBI" id="CHEBI:57783"/>
        <dbReference type="ChEBI" id="CHEBI:58349"/>
        <dbReference type="EC" id="1.8.1.9"/>
    </reaction>
</comment>
<keyword evidence="3 6" id="KW-0560">Oxidoreductase</keyword>
<keyword evidence="7" id="KW-0521">NADP</keyword>
<gene>
    <name evidence="9" type="ORF">XE03_1104</name>
</gene>
<dbReference type="Gene3D" id="3.50.50.60">
    <property type="entry name" value="FAD/NAD(P)-binding domain"/>
    <property type="match status" value="2"/>
</dbReference>
<comment type="caution">
    <text evidence="9">The sequence shown here is derived from an EMBL/GenBank/DDBJ whole genome shotgun (WGS) entry which is preliminary data.</text>
</comment>
<dbReference type="NCBIfam" id="TIGR01292">
    <property type="entry name" value="TRX_reduct"/>
    <property type="match status" value="1"/>
</dbReference>
<dbReference type="PROSITE" id="PS00573">
    <property type="entry name" value="PYRIDINE_REDOX_2"/>
    <property type="match status" value="1"/>
</dbReference>
<dbReference type="GO" id="GO:0019430">
    <property type="term" value="P:removal of superoxide radicals"/>
    <property type="evidence" value="ECO:0007669"/>
    <property type="project" value="UniProtKB-UniRule"/>
</dbReference>
<dbReference type="InterPro" id="IPR008255">
    <property type="entry name" value="Pyr_nucl-diS_OxRdtase_2_AS"/>
</dbReference>
<protein>
    <recommendedName>
        <fullName evidence="6">Thioredoxin reductase</fullName>
        <ecNumber evidence="6">1.8.1.9</ecNumber>
    </recommendedName>
</protein>